<keyword evidence="2 6" id="KW-0418">Kinase</keyword>
<dbReference type="GO" id="GO:0016301">
    <property type="term" value="F:kinase activity"/>
    <property type="evidence" value="ECO:0007669"/>
    <property type="project" value="UniProtKB-KW"/>
</dbReference>
<gene>
    <name evidence="6" type="ORF">ACFO6Q_14935</name>
</gene>
<evidence type="ECO:0000256" key="4">
    <source>
        <dbReference type="SAM" id="Phobius"/>
    </source>
</evidence>
<organism evidence="6 7">
    <name type="scientific">Dokdonella ginsengisoli</name>
    <dbReference type="NCBI Taxonomy" id="363846"/>
    <lineage>
        <taxon>Bacteria</taxon>
        <taxon>Pseudomonadati</taxon>
        <taxon>Pseudomonadota</taxon>
        <taxon>Gammaproteobacteria</taxon>
        <taxon>Lysobacterales</taxon>
        <taxon>Rhodanobacteraceae</taxon>
        <taxon>Dokdonella</taxon>
    </lineage>
</organism>
<dbReference type="PANTHER" id="PTHR24421">
    <property type="entry name" value="NITRATE/NITRITE SENSOR PROTEIN NARX-RELATED"/>
    <property type="match status" value="1"/>
</dbReference>
<dbReference type="SUPFAM" id="SSF55874">
    <property type="entry name" value="ATPase domain of HSP90 chaperone/DNA topoisomerase II/histidine kinase"/>
    <property type="match status" value="1"/>
</dbReference>
<evidence type="ECO:0000259" key="5">
    <source>
        <dbReference type="Pfam" id="PF07730"/>
    </source>
</evidence>
<dbReference type="Pfam" id="PF07730">
    <property type="entry name" value="HisKA_3"/>
    <property type="match status" value="1"/>
</dbReference>
<feature type="transmembrane region" description="Helical" evidence="4">
    <location>
        <begin position="71"/>
        <end position="91"/>
    </location>
</feature>
<keyword evidence="4" id="KW-1133">Transmembrane helix</keyword>
<feature type="transmembrane region" description="Helical" evidence="4">
    <location>
        <begin position="139"/>
        <end position="156"/>
    </location>
</feature>
<keyword evidence="3" id="KW-0902">Two-component regulatory system</keyword>
<dbReference type="Gene3D" id="3.30.565.10">
    <property type="entry name" value="Histidine kinase-like ATPase, C-terminal domain"/>
    <property type="match status" value="1"/>
</dbReference>
<dbReference type="InterPro" id="IPR036890">
    <property type="entry name" value="HATPase_C_sf"/>
</dbReference>
<keyword evidence="1" id="KW-0808">Transferase</keyword>
<dbReference type="EMBL" id="JBHSHD010000010">
    <property type="protein sequence ID" value="MFC4821628.1"/>
    <property type="molecule type" value="Genomic_DNA"/>
</dbReference>
<keyword evidence="7" id="KW-1185">Reference proteome</keyword>
<dbReference type="InterPro" id="IPR011712">
    <property type="entry name" value="Sig_transdc_His_kin_sub3_dim/P"/>
</dbReference>
<keyword evidence="4" id="KW-0812">Transmembrane</keyword>
<accession>A0ABV9QWB0</accession>
<protein>
    <submittedName>
        <fullName evidence="6">Sensor histidine kinase</fullName>
    </submittedName>
</protein>
<feature type="domain" description="Signal transduction histidine kinase subgroup 3 dimerisation and phosphoacceptor" evidence="5">
    <location>
        <begin position="191"/>
        <end position="253"/>
    </location>
</feature>
<feature type="transmembrane region" description="Helical" evidence="4">
    <location>
        <begin position="45"/>
        <end position="64"/>
    </location>
</feature>
<comment type="caution">
    <text evidence="6">The sequence shown here is derived from an EMBL/GenBank/DDBJ whole genome shotgun (WGS) entry which is preliminary data.</text>
</comment>
<keyword evidence="4" id="KW-0472">Membrane</keyword>
<dbReference type="Gene3D" id="1.20.5.1930">
    <property type="match status" value="1"/>
</dbReference>
<evidence type="ECO:0000256" key="1">
    <source>
        <dbReference type="ARBA" id="ARBA00022679"/>
    </source>
</evidence>
<dbReference type="RefSeq" id="WP_380021903.1">
    <property type="nucleotide sequence ID" value="NZ_JBHSHD010000010.1"/>
</dbReference>
<reference evidence="7" key="1">
    <citation type="journal article" date="2019" name="Int. J. Syst. Evol. Microbiol.">
        <title>The Global Catalogue of Microorganisms (GCM) 10K type strain sequencing project: providing services to taxonomists for standard genome sequencing and annotation.</title>
        <authorList>
            <consortium name="The Broad Institute Genomics Platform"/>
            <consortium name="The Broad Institute Genome Sequencing Center for Infectious Disease"/>
            <person name="Wu L."/>
            <person name="Ma J."/>
        </authorList>
    </citation>
    <scope>NUCLEOTIDE SEQUENCE [LARGE SCALE GENOMIC DNA]</scope>
    <source>
        <strain evidence="7">CCUG 30340</strain>
    </source>
</reference>
<evidence type="ECO:0000313" key="6">
    <source>
        <dbReference type="EMBL" id="MFC4821628.1"/>
    </source>
</evidence>
<proteinExistence type="predicted"/>
<dbReference type="PANTHER" id="PTHR24421:SF59">
    <property type="entry name" value="OXYGEN SENSOR HISTIDINE KINASE NREB"/>
    <property type="match status" value="1"/>
</dbReference>
<name>A0ABV9QWB0_9GAMM</name>
<sequence>MSQRTSYAHPLAAIAAAVAWAAVGLELWTGPVVATAIGASLPVHGLARALHLAFGLVFAIPLALRARRTARLALAALLCTLALVLVALYRYNSAAALLVIPMLEFAALLGLPALAGAWLATNALLLAVVVAFRQMDFPLTYVGLQAGIQLFAIALVRSARRTEQARDELAATHAELLATRGMLAEIARGQERLRLSRELHDVAGHKLTALRLNLAALAHNKRLDTDEVVALCTRLTEELLDDLRSVAHQLRLHDGLDLGATMRRMAAPFPRPRVHLQIAADARAATLEQAEVLLRAFQEGLTNAARHGDAGELRAELRREGSEIVLDLRDDGGGGGDTRPGGGLAGMRERLHALGGELRFGHQGDGFRLQARLPA</sequence>
<evidence type="ECO:0000256" key="3">
    <source>
        <dbReference type="ARBA" id="ARBA00023012"/>
    </source>
</evidence>
<evidence type="ECO:0000313" key="7">
    <source>
        <dbReference type="Proteomes" id="UP001595886"/>
    </source>
</evidence>
<feature type="transmembrane region" description="Helical" evidence="4">
    <location>
        <begin position="111"/>
        <end position="132"/>
    </location>
</feature>
<dbReference type="InterPro" id="IPR050482">
    <property type="entry name" value="Sensor_HK_TwoCompSys"/>
</dbReference>
<evidence type="ECO:0000256" key="2">
    <source>
        <dbReference type="ARBA" id="ARBA00022777"/>
    </source>
</evidence>
<dbReference type="Proteomes" id="UP001595886">
    <property type="component" value="Unassembled WGS sequence"/>
</dbReference>